<dbReference type="EMBL" id="KZ451896">
    <property type="protein sequence ID" value="PKA65194.1"/>
    <property type="molecule type" value="Genomic_DNA"/>
</dbReference>
<dbReference type="AlphaFoldDB" id="A0A2I0BBM0"/>
<dbReference type="Gene3D" id="1.25.40.10">
    <property type="entry name" value="Tetratricopeptide repeat domain"/>
    <property type="match status" value="4"/>
</dbReference>
<evidence type="ECO:0000313" key="3">
    <source>
        <dbReference type="EMBL" id="PKA65194.1"/>
    </source>
</evidence>
<feature type="repeat" description="PPR" evidence="2">
    <location>
        <begin position="309"/>
        <end position="343"/>
    </location>
</feature>
<organism evidence="3 4">
    <name type="scientific">Apostasia shenzhenica</name>
    <dbReference type="NCBI Taxonomy" id="1088818"/>
    <lineage>
        <taxon>Eukaryota</taxon>
        <taxon>Viridiplantae</taxon>
        <taxon>Streptophyta</taxon>
        <taxon>Embryophyta</taxon>
        <taxon>Tracheophyta</taxon>
        <taxon>Spermatophyta</taxon>
        <taxon>Magnoliopsida</taxon>
        <taxon>Liliopsida</taxon>
        <taxon>Asparagales</taxon>
        <taxon>Orchidaceae</taxon>
        <taxon>Apostasioideae</taxon>
        <taxon>Apostasia</taxon>
    </lineage>
</organism>
<protein>
    <submittedName>
        <fullName evidence="3">Pentatricopeptide repeat-containing protein</fullName>
        <ecNumber evidence="3">3.6.4.12</ecNumber>
    </submittedName>
</protein>
<dbReference type="Pfam" id="PF20431">
    <property type="entry name" value="E_motif"/>
    <property type="match status" value="1"/>
</dbReference>
<dbReference type="PANTHER" id="PTHR47926:SF349">
    <property type="entry name" value="(WILD MALAYSIAN BANANA) HYPOTHETICAL PROTEIN"/>
    <property type="match status" value="1"/>
</dbReference>
<reference evidence="3 4" key="1">
    <citation type="journal article" date="2017" name="Nature">
        <title>The Apostasia genome and the evolution of orchids.</title>
        <authorList>
            <person name="Zhang G.Q."/>
            <person name="Liu K.W."/>
            <person name="Li Z."/>
            <person name="Lohaus R."/>
            <person name="Hsiao Y.Y."/>
            <person name="Niu S.C."/>
            <person name="Wang J.Y."/>
            <person name="Lin Y.C."/>
            <person name="Xu Q."/>
            <person name="Chen L.J."/>
            <person name="Yoshida K."/>
            <person name="Fujiwara S."/>
            <person name="Wang Z.W."/>
            <person name="Zhang Y.Q."/>
            <person name="Mitsuda N."/>
            <person name="Wang M."/>
            <person name="Liu G.H."/>
            <person name="Pecoraro L."/>
            <person name="Huang H.X."/>
            <person name="Xiao X.J."/>
            <person name="Lin M."/>
            <person name="Wu X.Y."/>
            <person name="Wu W.L."/>
            <person name="Chen Y.Y."/>
            <person name="Chang S.B."/>
            <person name="Sakamoto S."/>
            <person name="Ohme-Takagi M."/>
            <person name="Yagi M."/>
            <person name="Zeng S.J."/>
            <person name="Shen C.Y."/>
            <person name="Yeh C.M."/>
            <person name="Luo Y.B."/>
            <person name="Tsai W.C."/>
            <person name="Van de Peer Y."/>
            <person name="Liu Z.J."/>
        </authorList>
    </citation>
    <scope>NUCLEOTIDE SEQUENCE [LARGE SCALE GENOMIC DNA]</scope>
    <source>
        <strain evidence="4">cv. Shenzhen</strain>
        <tissue evidence="3">Stem</tissue>
    </source>
</reference>
<dbReference type="FunFam" id="1.25.40.10:FF:001681">
    <property type="entry name" value="Pentatricopeptide repeat-containing protein At4g33170 family"/>
    <property type="match status" value="1"/>
</dbReference>
<keyword evidence="3" id="KW-0378">Hydrolase</keyword>
<dbReference type="Pfam" id="PF13041">
    <property type="entry name" value="PPR_2"/>
    <property type="match status" value="1"/>
</dbReference>
<keyword evidence="4" id="KW-1185">Reference proteome</keyword>
<dbReference type="Proteomes" id="UP000236161">
    <property type="component" value="Unassembled WGS sequence"/>
</dbReference>
<dbReference type="FunFam" id="1.25.40.10:FF:000344">
    <property type="entry name" value="Pentatricopeptide repeat-containing protein"/>
    <property type="match status" value="1"/>
</dbReference>
<dbReference type="PROSITE" id="PS51375">
    <property type="entry name" value="PPR"/>
    <property type="match status" value="3"/>
</dbReference>
<dbReference type="GO" id="GO:0016787">
    <property type="term" value="F:hydrolase activity"/>
    <property type="evidence" value="ECO:0007669"/>
    <property type="project" value="UniProtKB-KW"/>
</dbReference>
<dbReference type="EC" id="3.6.4.12" evidence="3"/>
<feature type="repeat" description="PPR" evidence="2">
    <location>
        <begin position="108"/>
        <end position="142"/>
    </location>
</feature>
<dbReference type="GO" id="GO:0009451">
    <property type="term" value="P:RNA modification"/>
    <property type="evidence" value="ECO:0007669"/>
    <property type="project" value="InterPro"/>
</dbReference>
<sequence length="588" mass="65790">MRHPSFLYRCSLRRPFPTGRALLLLCRRFSYSLSVDPENEAEHFSCLLQRCANTSNMGLGAALHSLLLKRHLLSSSLYLQNHLLNMYFKSSSDPSLPFQLFDEMPHRNIVSWSAAIAGLVQSGHPRQAISFFIHMLRSGTRPNEFALVSALHASSLSGGPSQALQVFAHVFQLGFESNVFLMNAFIMGLLRNGGFAEAVVLFEKCLIRDVVTWNSMIAGFLQFDCFKVWNFWHRMNLEGVRPDEFTFSSVLTGLATSLSLKKGLQVHAQLVKYGFGDDRCVGNSLVDLYLKCRNLYEGSKVFDEMPHRDVVSWTQMAAGCLHCGQPSKSLEVINQMKAAGFCPNKFTLATELNACASLTSLEQGKKAHSFMIKLGNEVDVCVNNALVDMYSKCGSMQDAGSVFFRMSERSVVSWTTVIMGFSQNGFCREALETFNLMILGTVKPNYITFICVLYACSQGGFVEEGWKYFQSMRDDYGICPGEDHYCCMVDLLGKAGKLEEAEGLILGMPFQPTALVWQTLLGACRLHGEMEMGKRVADHILSREKKDPSIYVLLSDILAKSSNWDGVERVRELMEQSEVKKVPGSSWT</sequence>
<dbReference type="GO" id="GO:0003678">
    <property type="term" value="F:DNA helicase activity"/>
    <property type="evidence" value="ECO:0007669"/>
    <property type="project" value="UniProtKB-EC"/>
</dbReference>
<dbReference type="NCBIfam" id="TIGR00756">
    <property type="entry name" value="PPR"/>
    <property type="match status" value="4"/>
</dbReference>
<proteinExistence type="predicted"/>
<feature type="repeat" description="PPR" evidence="2">
    <location>
        <begin position="410"/>
        <end position="444"/>
    </location>
</feature>
<dbReference type="OrthoDB" id="185373at2759"/>
<evidence type="ECO:0000256" key="1">
    <source>
        <dbReference type="ARBA" id="ARBA00022737"/>
    </source>
</evidence>
<dbReference type="GO" id="GO:0003723">
    <property type="term" value="F:RNA binding"/>
    <property type="evidence" value="ECO:0007669"/>
    <property type="project" value="InterPro"/>
</dbReference>
<dbReference type="InterPro" id="IPR046848">
    <property type="entry name" value="E_motif"/>
</dbReference>
<dbReference type="PANTHER" id="PTHR47926">
    <property type="entry name" value="PENTATRICOPEPTIDE REPEAT-CONTAINING PROTEIN"/>
    <property type="match status" value="1"/>
</dbReference>
<evidence type="ECO:0000256" key="2">
    <source>
        <dbReference type="PROSITE-ProRule" id="PRU00708"/>
    </source>
</evidence>
<evidence type="ECO:0000313" key="4">
    <source>
        <dbReference type="Proteomes" id="UP000236161"/>
    </source>
</evidence>
<dbReference type="InterPro" id="IPR011990">
    <property type="entry name" value="TPR-like_helical_dom_sf"/>
</dbReference>
<keyword evidence="1" id="KW-0677">Repeat</keyword>
<dbReference type="InterPro" id="IPR002885">
    <property type="entry name" value="PPR_rpt"/>
</dbReference>
<name>A0A2I0BBM0_9ASPA</name>
<dbReference type="InterPro" id="IPR046960">
    <property type="entry name" value="PPR_At4g14850-like_plant"/>
</dbReference>
<dbReference type="Pfam" id="PF01535">
    <property type="entry name" value="PPR"/>
    <property type="match status" value="7"/>
</dbReference>
<accession>A0A2I0BBM0</accession>
<gene>
    <name evidence="3" type="primary">PCMP-H53</name>
    <name evidence="3" type="ORF">AXF42_Ash013315</name>
</gene>